<gene>
    <name evidence="1" type="ORF">BJ988_005597</name>
</gene>
<evidence type="ECO:0000313" key="1">
    <source>
        <dbReference type="EMBL" id="NYI80949.1"/>
    </source>
</evidence>
<reference evidence="1 2" key="1">
    <citation type="submission" date="2020-07" db="EMBL/GenBank/DDBJ databases">
        <title>Sequencing the genomes of 1000 actinobacteria strains.</title>
        <authorList>
            <person name="Klenk H.-P."/>
        </authorList>
    </citation>
    <scope>NUCLEOTIDE SEQUENCE [LARGE SCALE GENOMIC DNA]</scope>
    <source>
        <strain evidence="1 2">DSM 26487</strain>
    </source>
</reference>
<dbReference type="RefSeq" id="WP_179661070.1">
    <property type="nucleotide sequence ID" value="NZ_JACBZR010000001.1"/>
</dbReference>
<dbReference type="InterPro" id="IPR014942">
    <property type="entry name" value="AbiEii"/>
</dbReference>
<protein>
    <recommendedName>
        <fullName evidence="3">Nucleotidyl transferase AbiEii/AbiGii toxin family protein</fullName>
    </recommendedName>
</protein>
<keyword evidence="2" id="KW-1185">Reference proteome</keyword>
<sequence>MSRLTRESAAGRAYLDLQNRARREKRRTQDLLTMYVVERWLARMSTSPYADDFVLKGGMLLASFGSRRPTTDADALARNMPADESAVAARVVEIASLADPDDGVVYLTETVKAAMIRDDALYSGVRVTMDATLGTAQLKLKLDINFGDPVTPEPSVVELPALRPGAAPVRILGYPIATVLAEKISTAIDLGPASTRVRDWADIYTLVTTHDLDGAEVSAAVAATMNFRGVVVRSMSEAIGDLVKVRASAYVAYRRGLGADGEHLPATFEEVVEMAVRFADPVLSAETPSIAARWRAGARTWS</sequence>
<accession>A0A7Z0DTA5</accession>
<evidence type="ECO:0008006" key="3">
    <source>
        <dbReference type="Google" id="ProtNLM"/>
    </source>
</evidence>
<name>A0A7Z0DTA5_9ACTN</name>
<proteinExistence type="predicted"/>
<organism evidence="1 2">
    <name type="scientific">Nocardioides panzhihuensis</name>
    <dbReference type="NCBI Taxonomy" id="860243"/>
    <lineage>
        <taxon>Bacteria</taxon>
        <taxon>Bacillati</taxon>
        <taxon>Actinomycetota</taxon>
        <taxon>Actinomycetes</taxon>
        <taxon>Propionibacteriales</taxon>
        <taxon>Nocardioidaceae</taxon>
        <taxon>Nocardioides</taxon>
    </lineage>
</organism>
<dbReference type="EMBL" id="JACBZR010000001">
    <property type="protein sequence ID" value="NYI80949.1"/>
    <property type="molecule type" value="Genomic_DNA"/>
</dbReference>
<dbReference type="Proteomes" id="UP000564496">
    <property type="component" value="Unassembled WGS sequence"/>
</dbReference>
<dbReference type="AlphaFoldDB" id="A0A7Z0DTA5"/>
<dbReference type="Pfam" id="PF08843">
    <property type="entry name" value="AbiEii"/>
    <property type="match status" value="1"/>
</dbReference>
<comment type="caution">
    <text evidence="1">The sequence shown here is derived from an EMBL/GenBank/DDBJ whole genome shotgun (WGS) entry which is preliminary data.</text>
</comment>
<evidence type="ECO:0000313" key="2">
    <source>
        <dbReference type="Proteomes" id="UP000564496"/>
    </source>
</evidence>